<gene>
    <name evidence="2" type="ORF">POCTA_138.1.T0520288</name>
</gene>
<proteinExistence type="predicted"/>
<name>A0A8S1UWH3_PAROT</name>
<evidence type="ECO:0000313" key="2">
    <source>
        <dbReference type="EMBL" id="CAD8169005.1"/>
    </source>
</evidence>
<feature type="region of interest" description="Disordered" evidence="1">
    <location>
        <begin position="48"/>
        <end position="67"/>
    </location>
</feature>
<sequence>MGNNQEPSNKNEAEDREIFNSNLMKELCLRLYEYLKNDVICQLNKMRNQQSRVRGKNRQQFDDFNQK</sequence>
<keyword evidence="3" id="KW-1185">Reference proteome</keyword>
<accession>A0A8S1UWH3</accession>
<evidence type="ECO:0000256" key="1">
    <source>
        <dbReference type="SAM" id="MobiDB-lite"/>
    </source>
</evidence>
<organism evidence="2 3">
    <name type="scientific">Paramecium octaurelia</name>
    <dbReference type="NCBI Taxonomy" id="43137"/>
    <lineage>
        <taxon>Eukaryota</taxon>
        <taxon>Sar</taxon>
        <taxon>Alveolata</taxon>
        <taxon>Ciliophora</taxon>
        <taxon>Intramacronucleata</taxon>
        <taxon>Oligohymenophorea</taxon>
        <taxon>Peniculida</taxon>
        <taxon>Parameciidae</taxon>
        <taxon>Paramecium</taxon>
    </lineage>
</organism>
<comment type="caution">
    <text evidence="2">The sequence shown here is derived from an EMBL/GenBank/DDBJ whole genome shotgun (WGS) entry which is preliminary data.</text>
</comment>
<dbReference type="AlphaFoldDB" id="A0A8S1UWH3"/>
<evidence type="ECO:0000313" key="3">
    <source>
        <dbReference type="Proteomes" id="UP000683925"/>
    </source>
</evidence>
<dbReference type="Proteomes" id="UP000683925">
    <property type="component" value="Unassembled WGS sequence"/>
</dbReference>
<protein>
    <submittedName>
        <fullName evidence="2">Uncharacterized protein</fullName>
    </submittedName>
</protein>
<dbReference type="EMBL" id="CAJJDP010000052">
    <property type="protein sequence ID" value="CAD8169005.1"/>
    <property type="molecule type" value="Genomic_DNA"/>
</dbReference>
<reference evidence="2" key="1">
    <citation type="submission" date="2021-01" db="EMBL/GenBank/DDBJ databases">
        <authorList>
            <consortium name="Genoscope - CEA"/>
            <person name="William W."/>
        </authorList>
    </citation>
    <scope>NUCLEOTIDE SEQUENCE</scope>
</reference>